<accession>A0AAN7SIJ8</accession>
<evidence type="ECO:0000256" key="3">
    <source>
        <dbReference type="ARBA" id="ARBA00022737"/>
    </source>
</evidence>
<dbReference type="Proteomes" id="UP001353858">
    <property type="component" value="Unassembled WGS sequence"/>
</dbReference>
<keyword evidence="1" id="KW-0147">Chitin-binding</keyword>
<evidence type="ECO:0000256" key="1">
    <source>
        <dbReference type="ARBA" id="ARBA00022669"/>
    </source>
</evidence>
<dbReference type="Pfam" id="PF01607">
    <property type="entry name" value="CBM_14"/>
    <property type="match status" value="1"/>
</dbReference>
<dbReference type="SUPFAM" id="SSF57625">
    <property type="entry name" value="Invertebrate chitin-binding proteins"/>
    <property type="match status" value="1"/>
</dbReference>
<keyword evidence="2" id="KW-0732">Signal</keyword>
<gene>
    <name evidence="7" type="ORF">RN001_005033</name>
</gene>
<evidence type="ECO:0000313" key="7">
    <source>
        <dbReference type="EMBL" id="KAK4881714.1"/>
    </source>
</evidence>
<evidence type="ECO:0000256" key="5">
    <source>
        <dbReference type="ARBA" id="ARBA00023180"/>
    </source>
</evidence>
<dbReference type="AlphaFoldDB" id="A0AAN7SIJ8"/>
<dbReference type="InterPro" id="IPR002557">
    <property type="entry name" value="Chitin-bd_dom"/>
</dbReference>
<dbReference type="InterPro" id="IPR051940">
    <property type="entry name" value="Chitin_bind-dev_reg"/>
</dbReference>
<keyword evidence="8" id="KW-1185">Reference proteome</keyword>
<protein>
    <recommendedName>
        <fullName evidence="6">Chitin-binding type-2 domain-containing protein</fullName>
    </recommendedName>
</protein>
<evidence type="ECO:0000259" key="6">
    <source>
        <dbReference type="PROSITE" id="PS50940"/>
    </source>
</evidence>
<keyword evidence="5" id="KW-0325">Glycoprotein</keyword>
<name>A0AAN7SIJ8_9COLE</name>
<evidence type="ECO:0000256" key="4">
    <source>
        <dbReference type="ARBA" id="ARBA00023157"/>
    </source>
</evidence>
<dbReference type="PANTHER" id="PTHR23301">
    <property type="entry name" value="CHITIN BINDING PERITROPHIN-A"/>
    <property type="match status" value="1"/>
</dbReference>
<keyword evidence="4" id="KW-1015">Disulfide bond</keyword>
<dbReference type="Gene3D" id="2.170.140.10">
    <property type="entry name" value="Chitin binding domain"/>
    <property type="match status" value="1"/>
</dbReference>
<evidence type="ECO:0000313" key="8">
    <source>
        <dbReference type="Proteomes" id="UP001353858"/>
    </source>
</evidence>
<dbReference type="SMART" id="SM00494">
    <property type="entry name" value="ChtBD2"/>
    <property type="match status" value="1"/>
</dbReference>
<dbReference type="GO" id="GO:0005576">
    <property type="term" value="C:extracellular region"/>
    <property type="evidence" value="ECO:0007669"/>
    <property type="project" value="InterPro"/>
</dbReference>
<feature type="domain" description="Chitin-binding type-2" evidence="6">
    <location>
        <begin position="14"/>
        <end position="74"/>
    </location>
</feature>
<dbReference type="PANTHER" id="PTHR23301:SF0">
    <property type="entry name" value="CHITIN-BINDING TYPE-2 DOMAIN-CONTAINING PROTEIN-RELATED"/>
    <property type="match status" value="1"/>
</dbReference>
<dbReference type="PROSITE" id="PS50940">
    <property type="entry name" value="CHIT_BIND_II"/>
    <property type="match status" value="1"/>
</dbReference>
<proteinExistence type="predicted"/>
<keyword evidence="3" id="KW-0677">Repeat</keyword>
<organism evidence="7 8">
    <name type="scientific">Aquatica leii</name>
    <dbReference type="NCBI Taxonomy" id="1421715"/>
    <lineage>
        <taxon>Eukaryota</taxon>
        <taxon>Metazoa</taxon>
        <taxon>Ecdysozoa</taxon>
        <taxon>Arthropoda</taxon>
        <taxon>Hexapoda</taxon>
        <taxon>Insecta</taxon>
        <taxon>Pterygota</taxon>
        <taxon>Neoptera</taxon>
        <taxon>Endopterygota</taxon>
        <taxon>Coleoptera</taxon>
        <taxon>Polyphaga</taxon>
        <taxon>Elateriformia</taxon>
        <taxon>Elateroidea</taxon>
        <taxon>Lampyridae</taxon>
        <taxon>Luciolinae</taxon>
        <taxon>Aquatica</taxon>
    </lineage>
</organism>
<evidence type="ECO:0000256" key="2">
    <source>
        <dbReference type="ARBA" id="ARBA00022729"/>
    </source>
</evidence>
<dbReference type="InterPro" id="IPR036508">
    <property type="entry name" value="Chitin-bd_dom_sf"/>
</dbReference>
<dbReference type="GO" id="GO:0008061">
    <property type="term" value="F:chitin binding"/>
    <property type="evidence" value="ECO:0007669"/>
    <property type="project" value="UniProtKB-KW"/>
</dbReference>
<comment type="caution">
    <text evidence="7">The sequence shown here is derived from an EMBL/GenBank/DDBJ whole genome shotgun (WGS) entry which is preliminary data.</text>
</comment>
<reference evidence="8" key="1">
    <citation type="submission" date="2023-01" db="EMBL/GenBank/DDBJ databases">
        <title>Key to firefly adult light organ development and bioluminescence: homeobox transcription factors regulate luciferase expression and transportation to peroxisome.</title>
        <authorList>
            <person name="Fu X."/>
        </authorList>
    </citation>
    <scope>NUCLEOTIDE SEQUENCE [LARGE SCALE GENOMIC DNA]</scope>
</reference>
<dbReference type="EMBL" id="JARPUR010000002">
    <property type="protein sequence ID" value="KAK4881714.1"/>
    <property type="molecule type" value="Genomic_DNA"/>
</dbReference>
<sequence length="78" mass="8652">MTLIIQFQLFVKCVPSCPEDGSHANTTILPDEECCNQYYICSNGNPILSNCSIGLHFNPVLQVCDWPENARCASNKVC</sequence>